<organism evidence="1">
    <name type="scientific">Zea mays</name>
    <name type="common">Maize</name>
    <dbReference type="NCBI Taxonomy" id="4577"/>
    <lineage>
        <taxon>Eukaryota</taxon>
        <taxon>Viridiplantae</taxon>
        <taxon>Streptophyta</taxon>
        <taxon>Embryophyta</taxon>
        <taxon>Tracheophyta</taxon>
        <taxon>Spermatophyta</taxon>
        <taxon>Magnoliopsida</taxon>
        <taxon>Liliopsida</taxon>
        <taxon>Poales</taxon>
        <taxon>Poaceae</taxon>
        <taxon>PACMAD clade</taxon>
        <taxon>Panicoideae</taxon>
        <taxon>Andropogonodae</taxon>
        <taxon>Andropogoneae</taxon>
        <taxon>Tripsacinae</taxon>
        <taxon>Zea</taxon>
    </lineage>
</organism>
<dbReference type="EMBL" id="CM000782">
    <property type="protein sequence ID" value="AQK89028.1"/>
    <property type="molecule type" value="Genomic_DNA"/>
</dbReference>
<accession>A0A1D6MEG0</accession>
<dbReference type="AlphaFoldDB" id="A0A1D6MEG0"/>
<dbReference type="EMBL" id="CM000782">
    <property type="protein sequence ID" value="AQK89027.1"/>
    <property type="molecule type" value="Genomic_DNA"/>
</dbReference>
<proteinExistence type="predicted"/>
<protein>
    <submittedName>
        <fullName evidence="1">Uncharacterized protein</fullName>
    </submittedName>
</protein>
<reference evidence="1" key="1">
    <citation type="submission" date="2015-12" db="EMBL/GenBank/DDBJ databases">
        <title>Update maize B73 reference genome by single molecule sequencing technologies.</title>
        <authorList>
            <consortium name="Maize Genome Sequencing Project"/>
            <person name="Ware D."/>
        </authorList>
    </citation>
    <scope>NUCLEOTIDE SEQUENCE</scope>
    <source>
        <tissue evidence="1">Seedling</tissue>
    </source>
</reference>
<sequence length="103" mass="11882">MDTGKSCVDGMGERSREWNDASSLVTKFSSEQLTMVQLQGSTESWSQFLSTPWGSLSVFLIVIRACTAQHHTHSRLCKLKLWQVYFRYSRKNLVRIDCMLFKA</sequence>
<evidence type="ECO:0000313" key="1">
    <source>
        <dbReference type="EMBL" id="AQK89028.1"/>
    </source>
</evidence>
<dbReference type="EMBL" id="CM000782">
    <property type="protein sequence ID" value="AQK89032.1"/>
    <property type="molecule type" value="Genomic_DNA"/>
</dbReference>
<dbReference type="EMBL" id="CM000782">
    <property type="protein sequence ID" value="AQK89025.1"/>
    <property type="molecule type" value="Genomic_DNA"/>
</dbReference>
<name>A0A1D6MEG0_MAIZE</name>
<gene>
    <name evidence="1" type="ORF">ZEAMMB73_Zm00001d039203</name>
</gene>
<dbReference type="EMBL" id="CM000782">
    <property type="protein sequence ID" value="AQK89026.1"/>
    <property type="molecule type" value="Genomic_DNA"/>
</dbReference>